<feature type="domain" description="PAN-3" evidence="2">
    <location>
        <begin position="1"/>
        <end position="131"/>
    </location>
</feature>
<dbReference type="OrthoDB" id="5904271at2759"/>
<sequence>MWLLFLICYVLVNSIMVSVRGAPEISTSYSTEIINSLTWDECVKQCLSTEICIMAYSNSLNICYLYAVGDVIEVRHDQNGYSELRDTVSFKMLTWPEQCTKRSVDMLLGIINPYNTKNIKTYEIKLTPENGNYEIEYVYSITSNCKDWLKPTPTCQDCPVTMFSFTGMFFAYQGSTFTPIVSSKESWRECLFTCYLNKNCMAASVNVDGYCNSWDYGILTSWDATPASLPVLGTRLPYLALKVSGDYTWCQAVSIQFDLQKMRDFFPEKL</sequence>
<evidence type="ECO:0000313" key="3">
    <source>
        <dbReference type="EMBL" id="CCD71777.1"/>
    </source>
</evidence>
<organism evidence="3 4">
    <name type="scientific">Caenorhabditis elegans</name>
    <dbReference type="NCBI Taxonomy" id="6239"/>
    <lineage>
        <taxon>Eukaryota</taxon>
        <taxon>Metazoa</taxon>
        <taxon>Ecdysozoa</taxon>
        <taxon>Nematoda</taxon>
        <taxon>Chromadorea</taxon>
        <taxon>Rhabditida</taxon>
        <taxon>Rhabditina</taxon>
        <taxon>Rhabditomorpha</taxon>
        <taxon>Rhabditoidea</taxon>
        <taxon>Rhabditidae</taxon>
        <taxon>Peloderinae</taxon>
        <taxon>Caenorhabditis</taxon>
    </lineage>
</organism>
<dbReference type="UCSC" id="F54D12.1">
    <property type="organism name" value="c. elegans"/>
</dbReference>
<dbReference type="CTD" id="186238"/>
<protein>
    <submittedName>
        <fullName evidence="3">PAN-3 domain-containing protein</fullName>
    </submittedName>
</protein>
<dbReference type="KEGG" id="cel:CELE_F54D12.1"/>
<dbReference type="PIR" id="T32824">
    <property type="entry name" value="T32824"/>
</dbReference>
<dbReference type="HOGENOM" id="CLU_973976_0_0_1"/>
<keyword evidence="4" id="KW-1185">Reference proteome</keyword>
<dbReference type="SMART" id="SM00605">
    <property type="entry name" value="CW"/>
    <property type="match status" value="1"/>
</dbReference>
<dbReference type="InParanoid" id="O44835"/>
<dbReference type="AGR" id="WB:WBGene00018815"/>
<keyword evidence="1" id="KW-0732">Signal</keyword>
<proteinExistence type="predicted"/>
<feature type="chain" id="PRO_5004158630" evidence="1">
    <location>
        <begin position="22"/>
        <end position="270"/>
    </location>
</feature>
<accession>O44835</accession>
<dbReference type="WormBase" id="F54D12.1">
    <property type="protein sequence ID" value="CE25903"/>
    <property type="gene ID" value="WBGene00018815"/>
</dbReference>
<dbReference type="PaxDb" id="6239-F54D12.1"/>
<feature type="signal peptide" evidence="1">
    <location>
        <begin position="1"/>
        <end position="21"/>
    </location>
</feature>
<dbReference type="Proteomes" id="UP000001940">
    <property type="component" value="Chromosome II"/>
</dbReference>
<dbReference type="eggNOG" id="ENOG502THZD">
    <property type="taxonomic scope" value="Eukaryota"/>
</dbReference>
<dbReference type="InterPro" id="IPR006583">
    <property type="entry name" value="PAN-3_domain"/>
</dbReference>
<reference evidence="3 4" key="1">
    <citation type="journal article" date="1998" name="Science">
        <title>Genome sequence of the nematode C. elegans: a platform for investigating biology.</title>
        <authorList>
            <consortium name="The C. elegans sequencing consortium"/>
            <person name="Sulson J.E."/>
            <person name="Waterston R."/>
        </authorList>
    </citation>
    <scope>NUCLEOTIDE SEQUENCE [LARGE SCALE GENOMIC DNA]</scope>
    <source>
        <strain evidence="3 4">Bristol N2</strain>
    </source>
</reference>
<evidence type="ECO:0000256" key="1">
    <source>
        <dbReference type="SAM" id="SignalP"/>
    </source>
</evidence>
<dbReference type="PhylomeDB" id="O44835"/>
<dbReference type="RefSeq" id="NP_493963.3">
    <property type="nucleotide sequence ID" value="NM_061562.3"/>
</dbReference>
<dbReference type="OMA" id="TEICIMA"/>
<name>O44835_CAEEL</name>
<gene>
    <name evidence="3" type="ORF">CELE_F54D12.1</name>
    <name evidence="3 5" type="ORF">F54D12.1</name>
</gene>
<evidence type="ECO:0000259" key="2">
    <source>
        <dbReference type="SMART" id="SM00605"/>
    </source>
</evidence>
<dbReference type="PANTHER" id="PTHR47629">
    <property type="entry name" value="C-TYPE LECTIN-RELATED"/>
    <property type="match status" value="1"/>
</dbReference>
<dbReference type="GeneID" id="186238"/>
<evidence type="ECO:0000313" key="5">
    <source>
        <dbReference type="WormBase" id="F54D12.1"/>
    </source>
</evidence>
<evidence type="ECO:0000313" key="4">
    <source>
        <dbReference type="Proteomes" id="UP000001940"/>
    </source>
</evidence>
<dbReference type="EMBL" id="BX284602">
    <property type="protein sequence ID" value="CCD71777.1"/>
    <property type="molecule type" value="Genomic_DNA"/>
</dbReference>
<dbReference type="AlphaFoldDB" id="O44835"/>
<dbReference type="Pfam" id="PF08277">
    <property type="entry name" value="PAN_3"/>
    <property type="match status" value="2"/>
</dbReference>
<dbReference type="PANTHER" id="PTHR47629:SF10">
    <property type="entry name" value="PAN-3 DOMAIN-CONTAINING PROTEIN"/>
    <property type="match status" value="1"/>
</dbReference>
<dbReference type="FunCoup" id="O44835">
    <property type="interactions" value="308"/>
</dbReference>